<dbReference type="PROSITE" id="PS51186">
    <property type="entry name" value="GNAT"/>
    <property type="match status" value="1"/>
</dbReference>
<protein>
    <submittedName>
        <fullName evidence="4">GNAT family N-acetyltransferase</fullName>
    </submittedName>
</protein>
<evidence type="ECO:0000256" key="2">
    <source>
        <dbReference type="ARBA" id="ARBA00023315"/>
    </source>
</evidence>
<dbReference type="EMBL" id="JAAQPH010000005">
    <property type="protein sequence ID" value="NIA68512.1"/>
    <property type="molecule type" value="Genomic_DNA"/>
</dbReference>
<keyword evidence="2" id="KW-0012">Acyltransferase</keyword>
<dbReference type="InterPro" id="IPR016181">
    <property type="entry name" value="Acyl_CoA_acyltransferase"/>
</dbReference>
<dbReference type="Proteomes" id="UP000761264">
    <property type="component" value="Unassembled WGS sequence"/>
</dbReference>
<organism evidence="4 5">
    <name type="scientific">Pelagibius litoralis</name>
    <dbReference type="NCBI Taxonomy" id="374515"/>
    <lineage>
        <taxon>Bacteria</taxon>
        <taxon>Pseudomonadati</taxon>
        <taxon>Pseudomonadota</taxon>
        <taxon>Alphaproteobacteria</taxon>
        <taxon>Rhodospirillales</taxon>
        <taxon>Rhodovibrionaceae</taxon>
        <taxon>Pelagibius</taxon>
    </lineage>
</organism>
<dbReference type="SUPFAM" id="SSF55729">
    <property type="entry name" value="Acyl-CoA N-acyltransferases (Nat)"/>
    <property type="match status" value="1"/>
</dbReference>
<dbReference type="GO" id="GO:0016747">
    <property type="term" value="F:acyltransferase activity, transferring groups other than amino-acyl groups"/>
    <property type="evidence" value="ECO:0007669"/>
    <property type="project" value="InterPro"/>
</dbReference>
<evidence type="ECO:0000313" key="5">
    <source>
        <dbReference type="Proteomes" id="UP000761264"/>
    </source>
</evidence>
<gene>
    <name evidence="4" type="ORF">HBA54_07890</name>
</gene>
<feature type="domain" description="N-acetyltransferase" evidence="3">
    <location>
        <begin position="21"/>
        <end position="192"/>
    </location>
</feature>
<dbReference type="InterPro" id="IPR000182">
    <property type="entry name" value="GNAT_dom"/>
</dbReference>
<dbReference type="PANTHER" id="PTHR43877">
    <property type="entry name" value="AMINOALKYLPHOSPHONATE N-ACETYLTRANSFERASE-RELATED-RELATED"/>
    <property type="match status" value="1"/>
</dbReference>
<proteinExistence type="predicted"/>
<accession>A0A967C8M9</accession>
<dbReference type="AlphaFoldDB" id="A0A967C8M9"/>
<evidence type="ECO:0000259" key="3">
    <source>
        <dbReference type="PROSITE" id="PS51186"/>
    </source>
</evidence>
<keyword evidence="5" id="KW-1185">Reference proteome</keyword>
<sequence length="200" mass="21914">MNPSLPFYRAARRDDARAVAQLIEIAGEGIPSFLWSQNAEAGQAPLDVGTARAAREDGNFSYRNVVLARLGDAVAGMLLAYRLPRPDAGDLAALPEIPALLRPLVELEYQVPGSFYVNALAVFPQYRGRGIGRALLTTAEERARAAGCDSLSLQVFAENERARLFYLRHGYGVVDRRPIVAHPCYPYSTEVLLLTRLITG</sequence>
<dbReference type="RefSeq" id="WP_167223196.1">
    <property type="nucleotide sequence ID" value="NZ_JAAQPH010000005.1"/>
</dbReference>
<dbReference type="InterPro" id="IPR050832">
    <property type="entry name" value="Bact_Acetyltransf"/>
</dbReference>
<dbReference type="Gene3D" id="3.40.630.30">
    <property type="match status" value="1"/>
</dbReference>
<reference evidence="4" key="1">
    <citation type="submission" date="2020-03" db="EMBL/GenBank/DDBJ databases">
        <title>Genome of Pelagibius litoralis DSM 21314T.</title>
        <authorList>
            <person name="Wang G."/>
        </authorList>
    </citation>
    <scope>NUCLEOTIDE SEQUENCE</scope>
    <source>
        <strain evidence="4">DSM 21314</strain>
    </source>
</reference>
<evidence type="ECO:0000313" key="4">
    <source>
        <dbReference type="EMBL" id="NIA68512.1"/>
    </source>
</evidence>
<name>A0A967C8M9_9PROT</name>
<dbReference type="Pfam" id="PF00583">
    <property type="entry name" value="Acetyltransf_1"/>
    <property type="match status" value="1"/>
</dbReference>
<evidence type="ECO:0000256" key="1">
    <source>
        <dbReference type="ARBA" id="ARBA00022679"/>
    </source>
</evidence>
<comment type="caution">
    <text evidence="4">The sequence shown here is derived from an EMBL/GenBank/DDBJ whole genome shotgun (WGS) entry which is preliminary data.</text>
</comment>
<dbReference type="CDD" id="cd04301">
    <property type="entry name" value="NAT_SF"/>
    <property type="match status" value="1"/>
</dbReference>
<keyword evidence="1" id="KW-0808">Transferase</keyword>